<proteinExistence type="inferred from homology"/>
<dbReference type="InterPro" id="IPR001087">
    <property type="entry name" value="GDSL"/>
</dbReference>
<gene>
    <name evidence="4" type="ORF">SHERM_22023</name>
</gene>
<dbReference type="OrthoDB" id="1600564at2759"/>
<dbReference type="GO" id="GO:0016788">
    <property type="term" value="F:hydrolase activity, acting on ester bonds"/>
    <property type="evidence" value="ECO:0007669"/>
    <property type="project" value="InterPro"/>
</dbReference>
<protein>
    <submittedName>
        <fullName evidence="4">GDSL esterase/lipase</fullName>
    </submittedName>
</protein>
<dbReference type="Proteomes" id="UP001153555">
    <property type="component" value="Unassembled WGS sequence"/>
</dbReference>
<evidence type="ECO:0000256" key="1">
    <source>
        <dbReference type="ARBA" id="ARBA00008668"/>
    </source>
</evidence>
<keyword evidence="2 3" id="KW-0732">Signal</keyword>
<dbReference type="PANTHER" id="PTHR45642:SF139">
    <property type="entry name" value="SGNH HYDROLASE-TYPE ESTERASE DOMAIN-CONTAINING PROTEIN"/>
    <property type="match status" value="1"/>
</dbReference>
<dbReference type="AlphaFoldDB" id="A0A9N7RE16"/>
<dbReference type="InterPro" id="IPR036514">
    <property type="entry name" value="SGNH_hydro_sf"/>
</dbReference>
<accession>A0A9N7RE16</accession>
<dbReference type="Pfam" id="PF00657">
    <property type="entry name" value="Lipase_GDSL"/>
    <property type="match status" value="1"/>
</dbReference>
<feature type="chain" id="PRO_5040257185" evidence="3">
    <location>
        <begin position="29"/>
        <end position="299"/>
    </location>
</feature>
<dbReference type="InterPro" id="IPR050592">
    <property type="entry name" value="GDSL_lipolytic_enzyme"/>
</dbReference>
<comment type="similarity">
    <text evidence="1">Belongs to the 'GDSL' lipolytic enzyme family.</text>
</comment>
<evidence type="ECO:0000256" key="2">
    <source>
        <dbReference type="ARBA" id="ARBA00022729"/>
    </source>
</evidence>
<keyword evidence="5" id="KW-1185">Reference proteome</keyword>
<dbReference type="InterPro" id="IPR035669">
    <property type="entry name" value="SGNH_plant_lipase-like"/>
</dbReference>
<feature type="signal peptide" evidence="3">
    <location>
        <begin position="1"/>
        <end position="28"/>
    </location>
</feature>
<evidence type="ECO:0000256" key="3">
    <source>
        <dbReference type="SAM" id="SignalP"/>
    </source>
</evidence>
<dbReference type="CDD" id="cd01837">
    <property type="entry name" value="SGNH_plant_lipase_like"/>
    <property type="match status" value="1"/>
</dbReference>
<name>A0A9N7RE16_STRHE</name>
<dbReference type="EMBL" id="CACSLK010026072">
    <property type="protein sequence ID" value="CAA0825239.1"/>
    <property type="molecule type" value="Genomic_DNA"/>
</dbReference>
<evidence type="ECO:0000313" key="5">
    <source>
        <dbReference type="Proteomes" id="UP001153555"/>
    </source>
</evidence>
<sequence>MAARNYGILLTIFTVAIALLFQPGPAAALPNVTAVFAFGDSILDPGNNNHIPTLFRSNHPPYGVDFPGRIPTGRFSDGKLPADLLVDHLGIKPLLPAYLDPALTDSDLLTGASFASAGTGLDELTAAEAFVLTMNAQLAHFGRALGRMRRAAGREEAGRVVSNAIFLVGAGTNDMLYNFYLLPIRKGMTVSGYQDFLLRKLESAIMRLHGMGARRVAVMGLPPVGCLPVQVTIGSFLPSPHMFRRVCVDQQNMDSRAYNTKLQAMLSRLGRTLRGSRIAYVDIYNPMMDMINRPAAYGE</sequence>
<comment type="caution">
    <text evidence="4">The sequence shown here is derived from an EMBL/GenBank/DDBJ whole genome shotgun (WGS) entry which is preliminary data.</text>
</comment>
<dbReference type="Gene3D" id="3.40.50.1110">
    <property type="entry name" value="SGNH hydrolase"/>
    <property type="match status" value="1"/>
</dbReference>
<evidence type="ECO:0000313" key="4">
    <source>
        <dbReference type="EMBL" id="CAA0825239.1"/>
    </source>
</evidence>
<organism evidence="4 5">
    <name type="scientific">Striga hermonthica</name>
    <name type="common">Purple witchweed</name>
    <name type="synonym">Buchnera hermonthica</name>
    <dbReference type="NCBI Taxonomy" id="68872"/>
    <lineage>
        <taxon>Eukaryota</taxon>
        <taxon>Viridiplantae</taxon>
        <taxon>Streptophyta</taxon>
        <taxon>Embryophyta</taxon>
        <taxon>Tracheophyta</taxon>
        <taxon>Spermatophyta</taxon>
        <taxon>Magnoliopsida</taxon>
        <taxon>eudicotyledons</taxon>
        <taxon>Gunneridae</taxon>
        <taxon>Pentapetalae</taxon>
        <taxon>asterids</taxon>
        <taxon>lamiids</taxon>
        <taxon>Lamiales</taxon>
        <taxon>Orobanchaceae</taxon>
        <taxon>Buchnereae</taxon>
        <taxon>Striga</taxon>
    </lineage>
</organism>
<dbReference type="PANTHER" id="PTHR45642">
    <property type="entry name" value="GDSL ESTERASE/LIPASE EXL3"/>
    <property type="match status" value="1"/>
</dbReference>
<reference evidence="4" key="1">
    <citation type="submission" date="2019-12" db="EMBL/GenBank/DDBJ databases">
        <authorList>
            <person name="Scholes J."/>
        </authorList>
    </citation>
    <scope>NUCLEOTIDE SEQUENCE</scope>
</reference>